<protein>
    <submittedName>
        <fullName evidence="1">Uncharacterized protein</fullName>
    </submittedName>
</protein>
<organism evidence="1 2">
    <name type="scientific">Streptosporangium brasiliense</name>
    <dbReference type="NCBI Taxonomy" id="47480"/>
    <lineage>
        <taxon>Bacteria</taxon>
        <taxon>Bacillati</taxon>
        <taxon>Actinomycetota</taxon>
        <taxon>Actinomycetes</taxon>
        <taxon>Streptosporangiales</taxon>
        <taxon>Streptosporangiaceae</taxon>
        <taxon>Streptosporangium</taxon>
    </lineage>
</organism>
<proteinExistence type="predicted"/>
<accession>A0ABT9RNH2</accession>
<evidence type="ECO:0000313" key="1">
    <source>
        <dbReference type="EMBL" id="MDP9870397.1"/>
    </source>
</evidence>
<reference evidence="1 2" key="1">
    <citation type="submission" date="2023-07" db="EMBL/GenBank/DDBJ databases">
        <title>Sequencing the genomes of 1000 actinobacteria strains.</title>
        <authorList>
            <person name="Klenk H.-P."/>
        </authorList>
    </citation>
    <scope>NUCLEOTIDE SEQUENCE [LARGE SCALE GENOMIC DNA]</scope>
    <source>
        <strain evidence="1 2">DSM 44109</strain>
    </source>
</reference>
<keyword evidence="2" id="KW-1185">Reference proteome</keyword>
<name>A0ABT9RNH2_9ACTN</name>
<sequence>MKRSEIVLGSVYAHQRTGGHAEPIMFVSTSSIYEQCSRANSPVGGVFRQTSDVRPRSRYGVALSGYPVVRLIVDTPENRKRAAEVSMEDFEHATTADLGDGLWLDVVARTQLITGLYDVLKAETAARDERSRAALSEHEAKAAASRQHYNDTRNSLSVYGVKLRELSPYDDDIITHAKVKLEDLDKLRGILDTVRNLEMLVKEWDTGGQTETAAEIVLILRNLQRGLVSE</sequence>
<dbReference type="EMBL" id="JAUSRB010000004">
    <property type="protein sequence ID" value="MDP9870397.1"/>
    <property type="molecule type" value="Genomic_DNA"/>
</dbReference>
<dbReference type="Proteomes" id="UP001230426">
    <property type="component" value="Unassembled WGS sequence"/>
</dbReference>
<evidence type="ECO:0000313" key="2">
    <source>
        <dbReference type="Proteomes" id="UP001230426"/>
    </source>
</evidence>
<comment type="caution">
    <text evidence="1">The sequence shown here is derived from an EMBL/GenBank/DDBJ whole genome shotgun (WGS) entry which is preliminary data.</text>
</comment>
<gene>
    <name evidence="1" type="ORF">J2S55_009735</name>
</gene>